<evidence type="ECO:0000259" key="2">
    <source>
        <dbReference type="Pfam" id="PF00326"/>
    </source>
</evidence>
<keyword evidence="4" id="KW-1185">Reference proteome</keyword>
<dbReference type="PRINTS" id="PR00862">
    <property type="entry name" value="PROLIGOPTASE"/>
</dbReference>
<feature type="non-terminal residue" evidence="3">
    <location>
        <position position="1"/>
    </location>
</feature>
<comment type="similarity">
    <text evidence="1">Belongs to the peptidase S9A family.</text>
</comment>
<dbReference type="PANTHER" id="PTHR11757:SF19">
    <property type="entry name" value="PROLYL ENDOPEPTIDASE-LIKE"/>
    <property type="match status" value="1"/>
</dbReference>
<dbReference type="SUPFAM" id="SSF53474">
    <property type="entry name" value="alpha/beta-Hydrolases"/>
    <property type="match status" value="1"/>
</dbReference>
<dbReference type="EMBL" id="JBBAYM010000243">
    <property type="protein sequence ID" value="MEI5617130.1"/>
    <property type="molecule type" value="Genomic_DNA"/>
</dbReference>
<dbReference type="Pfam" id="PF00326">
    <property type="entry name" value="Peptidase_S9"/>
    <property type="match status" value="1"/>
</dbReference>
<dbReference type="InterPro" id="IPR051543">
    <property type="entry name" value="Serine_Peptidase_S9A"/>
</dbReference>
<feature type="non-terminal residue" evidence="3">
    <location>
        <position position="93"/>
    </location>
</feature>
<feature type="domain" description="Peptidase S9 prolyl oligopeptidase catalytic" evidence="2">
    <location>
        <begin position="1"/>
        <end position="93"/>
    </location>
</feature>
<comment type="caution">
    <text evidence="3">The sequence shown here is derived from an EMBL/GenBank/DDBJ whole genome shotgun (WGS) entry which is preliminary data.</text>
</comment>
<evidence type="ECO:0000313" key="4">
    <source>
        <dbReference type="Proteomes" id="UP001365781"/>
    </source>
</evidence>
<dbReference type="Proteomes" id="UP001365781">
    <property type="component" value="Unassembled WGS sequence"/>
</dbReference>
<evidence type="ECO:0000256" key="1">
    <source>
        <dbReference type="ARBA" id="ARBA00005228"/>
    </source>
</evidence>
<dbReference type="InterPro" id="IPR002470">
    <property type="entry name" value="Peptidase_S9A"/>
</dbReference>
<evidence type="ECO:0000313" key="3">
    <source>
        <dbReference type="EMBL" id="MEI5617130.1"/>
    </source>
</evidence>
<accession>A0ABU8GVA0</accession>
<sequence>IAGGSAGGELMGAVVNSDPELWGAVVAHVPFVDVLNTMLDDTLPLTPGEWPEWGNPIEDAQAFALIRSYSPYDQVRPQAYPPLMVTAGLNDPR</sequence>
<gene>
    <name evidence="3" type="ORF">WB403_49425</name>
</gene>
<name>A0ABU8GVA0_9ACTN</name>
<dbReference type="InterPro" id="IPR029058">
    <property type="entry name" value="AB_hydrolase_fold"/>
</dbReference>
<dbReference type="InterPro" id="IPR001375">
    <property type="entry name" value="Peptidase_S9_cat"/>
</dbReference>
<dbReference type="PANTHER" id="PTHR11757">
    <property type="entry name" value="PROTEASE FAMILY S9A OLIGOPEPTIDASE"/>
    <property type="match status" value="1"/>
</dbReference>
<proteinExistence type="inferred from homology"/>
<dbReference type="Gene3D" id="3.40.50.1820">
    <property type="entry name" value="alpha/beta hydrolase"/>
    <property type="match status" value="1"/>
</dbReference>
<protein>
    <submittedName>
        <fullName evidence="3">Prolyl oligopeptidase family serine peptidase</fullName>
    </submittedName>
</protein>
<organism evidence="3 4">
    <name type="scientific">Streptomyces brasiliscabiei</name>
    <dbReference type="NCBI Taxonomy" id="2736302"/>
    <lineage>
        <taxon>Bacteria</taxon>
        <taxon>Bacillati</taxon>
        <taxon>Actinomycetota</taxon>
        <taxon>Actinomycetes</taxon>
        <taxon>Kitasatosporales</taxon>
        <taxon>Streptomycetaceae</taxon>
        <taxon>Streptomyces</taxon>
    </lineage>
</organism>
<reference evidence="3 4" key="1">
    <citation type="submission" date="2024-03" db="EMBL/GenBank/DDBJ databases">
        <title>First Report of Pectobacterium brasiliscabiei causing potato scab in china.</title>
        <authorList>
            <person name="Handique U."/>
        </authorList>
    </citation>
    <scope>NUCLEOTIDE SEQUENCE [LARGE SCALE GENOMIC DNA]</scope>
    <source>
        <strain evidence="3 4">ZRIMU1503</strain>
    </source>
</reference>